<keyword evidence="10" id="KW-0534">Nitrate assimilation</keyword>
<dbReference type="Gene3D" id="1.10.10.1100">
    <property type="entry name" value="BFD-like [2Fe-2S]-binding domain"/>
    <property type="match status" value="1"/>
</dbReference>
<evidence type="ECO:0000256" key="7">
    <source>
        <dbReference type="ARBA" id="ARBA00023002"/>
    </source>
</evidence>
<dbReference type="PANTHER" id="PTHR43105:SF9">
    <property type="entry name" value="NADPH-FE(3+) OXIDOREDUCTASE SUBUNIT ALPHA"/>
    <property type="match status" value="1"/>
</dbReference>
<comment type="caution">
    <text evidence="12">The sequence shown here is derived from an EMBL/GenBank/DDBJ whole genome shotgun (WGS) entry which is preliminary data.</text>
</comment>
<dbReference type="SMART" id="SM00926">
    <property type="entry name" value="Molybdop_Fe4S4"/>
    <property type="match status" value="1"/>
</dbReference>
<dbReference type="Pfam" id="PF00384">
    <property type="entry name" value="Molybdopterin"/>
    <property type="match status" value="1"/>
</dbReference>
<dbReference type="InterPro" id="IPR006963">
    <property type="entry name" value="Mopterin_OxRdtase_4Fe-4S_dom"/>
</dbReference>
<evidence type="ECO:0000313" key="13">
    <source>
        <dbReference type="Proteomes" id="UP001529369"/>
    </source>
</evidence>
<evidence type="ECO:0000256" key="1">
    <source>
        <dbReference type="ARBA" id="ARBA00001942"/>
    </source>
</evidence>
<dbReference type="Gene3D" id="2.40.40.20">
    <property type="match status" value="1"/>
</dbReference>
<dbReference type="InterPro" id="IPR006657">
    <property type="entry name" value="MoPterin_dinucl-bd_dom"/>
</dbReference>
<dbReference type="RefSeq" id="WP_290319394.1">
    <property type="nucleotide sequence ID" value="NZ_JAUFPN010000191.1"/>
</dbReference>
<name>A0ABT8AC04_9PROT</name>
<dbReference type="Gene3D" id="3.40.50.740">
    <property type="match status" value="1"/>
</dbReference>
<evidence type="ECO:0000256" key="2">
    <source>
        <dbReference type="ARBA" id="ARBA00001966"/>
    </source>
</evidence>
<evidence type="ECO:0000256" key="8">
    <source>
        <dbReference type="ARBA" id="ARBA00023004"/>
    </source>
</evidence>
<keyword evidence="5" id="KW-0500">Molybdenum</keyword>
<dbReference type="Pfam" id="PF04324">
    <property type="entry name" value="Fer2_BFD"/>
    <property type="match status" value="1"/>
</dbReference>
<keyword evidence="9" id="KW-0411">Iron-sulfur</keyword>
<dbReference type="PROSITE" id="PS51669">
    <property type="entry name" value="4FE4S_MOW_BIS_MGD"/>
    <property type="match status" value="1"/>
</dbReference>
<comment type="similarity">
    <text evidence="3">Belongs to the prokaryotic molybdopterin-containing oxidoreductase family. NasA/NapA/NarB subfamily.</text>
</comment>
<dbReference type="Pfam" id="PF04879">
    <property type="entry name" value="Molybdop_Fe4S4"/>
    <property type="match status" value="1"/>
</dbReference>
<dbReference type="InterPro" id="IPR050123">
    <property type="entry name" value="Prok_molybdopt-oxidoreductase"/>
</dbReference>
<evidence type="ECO:0000313" key="12">
    <source>
        <dbReference type="EMBL" id="MDN3567368.1"/>
    </source>
</evidence>
<comment type="cofactor">
    <cofactor evidence="2">
        <name>[4Fe-4S] cluster</name>
        <dbReference type="ChEBI" id="CHEBI:49883"/>
    </cofactor>
</comment>
<keyword evidence="6" id="KW-0479">Metal-binding</keyword>
<dbReference type="InterPro" id="IPR006656">
    <property type="entry name" value="Mopterin_OxRdtase"/>
</dbReference>
<dbReference type="SUPFAM" id="SSF53706">
    <property type="entry name" value="Formate dehydrogenase/DMSO reductase, domains 1-3"/>
    <property type="match status" value="1"/>
</dbReference>
<keyword evidence="7" id="KW-0560">Oxidoreductase</keyword>
<dbReference type="PANTHER" id="PTHR43105">
    <property type="entry name" value="RESPIRATORY NITRATE REDUCTASE"/>
    <property type="match status" value="1"/>
</dbReference>
<evidence type="ECO:0000256" key="10">
    <source>
        <dbReference type="ARBA" id="ARBA00023063"/>
    </source>
</evidence>
<evidence type="ECO:0000256" key="4">
    <source>
        <dbReference type="ARBA" id="ARBA00022485"/>
    </source>
</evidence>
<dbReference type="Gene3D" id="2.20.25.90">
    <property type="entry name" value="ADC-like domains"/>
    <property type="match status" value="1"/>
</dbReference>
<dbReference type="InterPro" id="IPR007419">
    <property type="entry name" value="BFD-like_2Fe2S-bd_dom"/>
</dbReference>
<dbReference type="SUPFAM" id="SSF50692">
    <property type="entry name" value="ADC-like"/>
    <property type="match status" value="1"/>
</dbReference>
<protein>
    <submittedName>
        <fullName evidence="12">Molybdopterin-dependent oxidoreductase</fullName>
    </submittedName>
</protein>
<dbReference type="Proteomes" id="UP001529369">
    <property type="component" value="Unassembled WGS sequence"/>
</dbReference>
<reference evidence="13" key="1">
    <citation type="journal article" date="2019" name="Int. J. Syst. Evol. Microbiol.">
        <title>The Global Catalogue of Microorganisms (GCM) 10K type strain sequencing project: providing services to taxonomists for standard genome sequencing and annotation.</title>
        <authorList>
            <consortium name="The Broad Institute Genomics Platform"/>
            <consortium name="The Broad Institute Genome Sequencing Center for Infectious Disease"/>
            <person name="Wu L."/>
            <person name="Ma J."/>
        </authorList>
    </citation>
    <scope>NUCLEOTIDE SEQUENCE [LARGE SCALE GENOMIC DNA]</scope>
    <source>
        <strain evidence="13">CECT 7131</strain>
    </source>
</reference>
<gene>
    <name evidence="12" type="ORF">QWZ14_23560</name>
</gene>
<sequence length="858" mass="89272">MAETRSTCPYCGVGCGVLVSPAGAVRGDPEHPANRGRLCSKGTALGETLDQPGRLLHPEVDGRRASWDAALDAVAEGFRGALAEHGPAGVALYVSGQLLTEDYFAANKFAKGFLGTGNIDSNSRLCMASAVAGHRRAFGEDIVPGIYEDLELADLVVLVGSNLAWCHPVLFQRLQAARAARPEMRVVVVDPRRTATCEGADLHLPLAPGSDVALFNGLLRHLHASGRRSEAAGLDAALAAAGGGTGGETGIDPALLTTFFAWFAATPRTVTLFSQGANQSSSGTDKANAIINCHLLTGSIGQPGAGPFSVTGQPNAMGGREVGALATTLAGHLDWDNPAEVEALRGFWQAPSLAAGPGLKAVELFQAAGEGRIGALWIMATNPAVSLPDAAAVRAAMRRVPCLVVSECVRESDTVDLARIRLPALGWGEKEGTVTNSERVISRQRGFRPAPGEARPDWWAVAEVAARLGWGEAFAWEGPAAIFREHAAVTALARPAARAFDLSGLAGLTDADYGTLPPTRWPVARPGEAGGRLSPPARFVATPSRPPAHATSPAYPLRLLTGRLRDQWHSMTRTGAVPRLMAHSPEPVAAINPADAAGLTDGGLARVASAWGSAVLRLRHDPAVARGAVFVPMHWTDRFAPAARINAAVNPAVDPHSGQPELKHTPVRVEPVGMAWHGFALARRPLGTALANWTALLPAADGVWRHELGGLEAPAEAFARLRVLLEEPDAAWVVLEDPAAGLHRAALLRDGRLLACLFLDPAPALPARDWLVGLFADARIGSDARRALLAGAPADGPAPSPTICVCHGIAAAGICRAIAAGADTLALVGEATRAGTGCGSCKPEIAALLVAQRIPEPA</sequence>
<keyword evidence="8" id="KW-0408">Iron</keyword>
<organism evidence="12 13">
    <name type="scientific">Paeniroseomonas aquatica</name>
    <dbReference type="NCBI Taxonomy" id="373043"/>
    <lineage>
        <taxon>Bacteria</taxon>
        <taxon>Pseudomonadati</taxon>
        <taxon>Pseudomonadota</taxon>
        <taxon>Alphaproteobacteria</taxon>
        <taxon>Acetobacterales</taxon>
        <taxon>Acetobacteraceae</taxon>
        <taxon>Paeniroseomonas</taxon>
    </lineage>
</organism>
<dbReference type="Pfam" id="PF01568">
    <property type="entry name" value="Molydop_binding"/>
    <property type="match status" value="1"/>
</dbReference>
<dbReference type="InterPro" id="IPR041957">
    <property type="entry name" value="CT_Nitrate-R-NapA-like"/>
</dbReference>
<evidence type="ECO:0000256" key="3">
    <source>
        <dbReference type="ARBA" id="ARBA00008747"/>
    </source>
</evidence>
<evidence type="ECO:0000256" key="5">
    <source>
        <dbReference type="ARBA" id="ARBA00022505"/>
    </source>
</evidence>
<dbReference type="EMBL" id="JAUFPN010000191">
    <property type="protein sequence ID" value="MDN3567368.1"/>
    <property type="molecule type" value="Genomic_DNA"/>
</dbReference>
<keyword evidence="13" id="KW-1185">Reference proteome</keyword>
<accession>A0ABT8AC04</accession>
<evidence type="ECO:0000256" key="9">
    <source>
        <dbReference type="ARBA" id="ARBA00023014"/>
    </source>
</evidence>
<keyword evidence="4" id="KW-0004">4Fe-4S</keyword>
<dbReference type="InterPro" id="IPR009010">
    <property type="entry name" value="Asp_de-COase-like_dom_sf"/>
</dbReference>
<feature type="domain" description="4Fe-4S Mo/W bis-MGD-type" evidence="11">
    <location>
        <begin position="1"/>
        <end position="53"/>
    </location>
</feature>
<comment type="cofactor">
    <cofactor evidence="1">
        <name>Mo-bis(molybdopterin guanine dinucleotide)</name>
        <dbReference type="ChEBI" id="CHEBI:60539"/>
    </cofactor>
</comment>
<proteinExistence type="inferred from homology"/>
<dbReference type="InterPro" id="IPR041854">
    <property type="entry name" value="BFD-like_2Fe2S-bd_dom_sf"/>
</dbReference>
<evidence type="ECO:0000256" key="6">
    <source>
        <dbReference type="ARBA" id="ARBA00022723"/>
    </source>
</evidence>
<dbReference type="CDD" id="cd02791">
    <property type="entry name" value="MopB_CT_Nitrate-R-NapA-like"/>
    <property type="match status" value="1"/>
</dbReference>
<evidence type="ECO:0000259" key="11">
    <source>
        <dbReference type="PROSITE" id="PS51669"/>
    </source>
</evidence>
<dbReference type="Gene3D" id="3.40.228.10">
    <property type="entry name" value="Dimethylsulfoxide Reductase, domain 2"/>
    <property type="match status" value="1"/>
</dbReference>